<keyword evidence="1" id="KW-0051">Antiviral defense</keyword>
<comment type="caution">
    <text evidence="3">The sequence shown here is derived from an EMBL/GenBank/DDBJ whole genome shotgun (WGS) entry which is preliminary data.</text>
</comment>
<dbReference type="Proteomes" id="UP000523007">
    <property type="component" value="Unassembled WGS sequence"/>
</dbReference>
<evidence type="ECO:0000256" key="2">
    <source>
        <dbReference type="SAM" id="MobiDB-lite"/>
    </source>
</evidence>
<organism evidence="3 4">
    <name type="scientific">Lipingzhangella halophila</name>
    <dbReference type="NCBI Taxonomy" id="1783352"/>
    <lineage>
        <taxon>Bacteria</taxon>
        <taxon>Bacillati</taxon>
        <taxon>Actinomycetota</taxon>
        <taxon>Actinomycetes</taxon>
        <taxon>Streptosporangiales</taxon>
        <taxon>Nocardiopsidaceae</taxon>
        <taxon>Lipingzhangella</taxon>
    </lineage>
</organism>
<accession>A0A7W7RK50</accession>
<dbReference type="NCBIfam" id="TIGR01868">
    <property type="entry name" value="casD_Cas5e"/>
    <property type="match status" value="1"/>
</dbReference>
<dbReference type="EMBL" id="JACHJT010000001">
    <property type="protein sequence ID" value="MBB4933307.1"/>
    <property type="molecule type" value="Genomic_DNA"/>
</dbReference>
<dbReference type="GO" id="GO:0043571">
    <property type="term" value="P:maintenance of CRISPR repeat elements"/>
    <property type="evidence" value="ECO:0007669"/>
    <property type="project" value="InterPro"/>
</dbReference>
<dbReference type="InterPro" id="IPR013422">
    <property type="entry name" value="CRISPR-assoc_prot_Cas5_N"/>
</dbReference>
<dbReference type="AlphaFoldDB" id="A0A7W7RK50"/>
<dbReference type="RefSeq" id="WP_184580935.1">
    <property type="nucleotide sequence ID" value="NZ_JACHJT010000001.1"/>
</dbReference>
<dbReference type="Gene3D" id="3.30.70.2660">
    <property type="match status" value="1"/>
</dbReference>
<feature type="region of interest" description="Disordered" evidence="2">
    <location>
        <begin position="216"/>
        <end position="235"/>
    </location>
</feature>
<proteinExistence type="predicted"/>
<dbReference type="InterPro" id="IPR010147">
    <property type="entry name" value="CRISPR-assoc_prot_CasD"/>
</dbReference>
<keyword evidence="4" id="KW-1185">Reference proteome</keyword>
<dbReference type="Pfam" id="PF09704">
    <property type="entry name" value="Cas_Cas5d"/>
    <property type="match status" value="1"/>
</dbReference>
<evidence type="ECO:0000256" key="1">
    <source>
        <dbReference type="ARBA" id="ARBA00023118"/>
    </source>
</evidence>
<reference evidence="3 4" key="1">
    <citation type="submission" date="2020-08" db="EMBL/GenBank/DDBJ databases">
        <title>Sequencing the genomes of 1000 actinobacteria strains.</title>
        <authorList>
            <person name="Klenk H.-P."/>
        </authorList>
    </citation>
    <scope>NUCLEOTIDE SEQUENCE [LARGE SCALE GENOMIC DNA]</scope>
    <source>
        <strain evidence="3 4">DSM 102030</strain>
    </source>
</reference>
<name>A0A7W7RK50_9ACTN</name>
<dbReference type="GO" id="GO:0051607">
    <property type="term" value="P:defense response to virus"/>
    <property type="evidence" value="ECO:0007669"/>
    <property type="project" value="UniProtKB-KW"/>
</dbReference>
<sequence length="235" mass="25936">MSVLALLLAGPLQSWGSAARFARRTTENAPTKSGVIGLLAAAQGRDRADDLSDLAALRFGVRVDQRGTRLRDYQTAHHQVTEVSMPVSERFYLADAVFVAAVAGDDPLIGELHRAVRKPVYLPYLGRRSCPPARPVDLGEYGESDLEEVLERVPWQAAGWHQRRRRQEPVVTLETFVDATSGDTSPDSLRDAPLSFDPLHRRYALRGVRTGRVQVNNPMARQLPDHDPISPLGGD</sequence>
<dbReference type="NCBIfam" id="TIGR02593">
    <property type="entry name" value="CRISPR_cas5"/>
    <property type="match status" value="1"/>
</dbReference>
<dbReference type="GO" id="GO:0003723">
    <property type="term" value="F:RNA binding"/>
    <property type="evidence" value="ECO:0007669"/>
    <property type="project" value="InterPro"/>
</dbReference>
<protein>
    <submittedName>
        <fullName evidence="3">CRISPR system Cascade subunit CasD</fullName>
    </submittedName>
</protein>
<evidence type="ECO:0000313" key="3">
    <source>
        <dbReference type="EMBL" id="MBB4933307.1"/>
    </source>
</evidence>
<dbReference type="CDD" id="cd09645">
    <property type="entry name" value="Cas5_I-E"/>
    <property type="match status" value="1"/>
</dbReference>
<evidence type="ECO:0000313" key="4">
    <source>
        <dbReference type="Proteomes" id="UP000523007"/>
    </source>
</evidence>
<gene>
    <name evidence="3" type="ORF">F4561_004127</name>
</gene>
<dbReference type="InterPro" id="IPR021124">
    <property type="entry name" value="CRISPR-assoc_prot_Cas5"/>
</dbReference>